<dbReference type="AlphaFoldDB" id="A0A1W0E8S6"/>
<protein>
    <submittedName>
        <fullName evidence="1">Uncharacterized protein</fullName>
    </submittedName>
</protein>
<dbReference type="OrthoDB" id="10539875at2759"/>
<name>A0A1W0E8S6_9MICR</name>
<keyword evidence="2" id="KW-1185">Reference proteome</keyword>
<dbReference type="EMBL" id="MNPJ01000004">
    <property type="protein sequence ID" value="OQS55665.1"/>
    <property type="molecule type" value="Genomic_DNA"/>
</dbReference>
<proteinExistence type="predicted"/>
<comment type="caution">
    <text evidence="1">The sequence shown here is derived from an EMBL/GenBank/DDBJ whole genome shotgun (WGS) entry which is preliminary data.</text>
</comment>
<dbReference type="Proteomes" id="UP000192758">
    <property type="component" value="Unassembled WGS sequence"/>
</dbReference>
<dbReference type="VEuPathDB" id="MicrosporidiaDB:EHP00_1391"/>
<evidence type="ECO:0000313" key="1">
    <source>
        <dbReference type="EMBL" id="OQS55665.1"/>
    </source>
</evidence>
<gene>
    <name evidence="1" type="ORF">EHP00_1391</name>
</gene>
<reference evidence="1 2" key="1">
    <citation type="journal article" date="2017" name="Environ. Microbiol.">
        <title>Decay of the glycolytic pathway and adaptation to intranuclear parasitism within Enterocytozoonidae microsporidia.</title>
        <authorList>
            <person name="Wiredu Boakye D."/>
            <person name="Jaroenlak P."/>
            <person name="Prachumwat A."/>
            <person name="Williams T.A."/>
            <person name="Bateman K.S."/>
            <person name="Itsathitphaisarn O."/>
            <person name="Sritunyalucksana K."/>
            <person name="Paszkiewicz K.H."/>
            <person name="Moore K.A."/>
            <person name="Stentiford G.D."/>
            <person name="Williams B.A."/>
        </authorList>
    </citation>
    <scope>NUCLEOTIDE SEQUENCE [LARGE SCALE GENOMIC DNA]</scope>
    <source>
        <strain evidence="1 2">TH1</strain>
    </source>
</reference>
<accession>A0A1W0E8S6</accession>
<organism evidence="1 2">
    <name type="scientific">Ecytonucleospora hepatopenaei</name>
    <dbReference type="NCBI Taxonomy" id="646526"/>
    <lineage>
        <taxon>Eukaryota</taxon>
        <taxon>Fungi</taxon>
        <taxon>Fungi incertae sedis</taxon>
        <taxon>Microsporidia</taxon>
        <taxon>Enterocytozoonidae</taxon>
        <taxon>Ecytonucleospora</taxon>
    </lineage>
</organism>
<evidence type="ECO:0000313" key="2">
    <source>
        <dbReference type="Proteomes" id="UP000192758"/>
    </source>
</evidence>
<sequence>MSATKNKDFSVEGVTELSHKFAEFLTYMKKHKKEAEVFDFENSTKEERVVSKDLLKKYKYELKTNAELEQLKIYIDLQSKETKNEFKKLRETIAKDCFIRMSEEIDKNLFDD</sequence>